<dbReference type="OrthoDB" id="9788959at2"/>
<dbReference type="SUPFAM" id="SSF52402">
    <property type="entry name" value="Adenine nucleotide alpha hydrolases-like"/>
    <property type="match status" value="2"/>
</dbReference>
<comment type="similarity">
    <text evidence="1">Belongs to the universal stress protein A family.</text>
</comment>
<dbReference type="CDD" id="cd00293">
    <property type="entry name" value="USP-like"/>
    <property type="match status" value="2"/>
</dbReference>
<dbReference type="AlphaFoldDB" id="A0A4Y6PVP5"/>
<evidence type="ECO:0000256" key="1">
    <source>
        <dbReference type="ARBA" id="ARBA00008791"/>
    </source>
</evidence>
<evidence type="ECO:0000313" key="3">
    <source>
        <dbReference type="EMBL" id="QDG52406.1"/>
    </source>
</evidence>
<dbReference type="PANTHER" id="PTHR46268">
    <property type="entry name" value="STRESS RESPONSE PROTEIN NHAX"/>
    <property type="match status" value="1"/>
</dbReference>
<dbReference type="PRINTS" id="PR01438">
    <property type="entry name" value="UNVRSLSTRESS"/>
</dbReference>
<dbReference type="Gene3D" id="3.40.50.620">
    <property type="entry name" value="HUPs"/>
    <property type="match status" value="2"/>
</dbReference>
<accession>A0A4Y6PVP5</accession>
<protein>
    <submittedName>
        <fullName evidence="3">Universal stress protein</fullName>
    </submittedName>
</protein>
<dbReference type="InterPro" id="IPR006015">
    <property type="entry name" value="Universal_stress_UspA"/>
</dbReference>
<reference evidence="3 4" key="1">
    <citation type="submission" date="2019-06" db="EMBL/GenBank/DDBJ databases">
        <title>Persicimonas caeni gen. nov., sp. nov., a predatory bacterium isolated from solar saltern.</title>
        <authorList>
            <person name="Wang S."/>
        </authorList>
    </citation>
    <scope>NUCLEOTIDE SEQUENCE [LARGE SCALE GENOMIC DNA]</scope>
    <source>
        <strain evidence="3 4">YN101</strain>
    </source>
</reference>
<gene>
    <name evidence="3" type="ORF">FIV42_17155</name>
</gene>
<accession>A0A5B8Y8L0</accession>
<dbReference type="InterPro" id="IPR014729">
    <property type="entry name" value="Rossmann-like_a/b/a_fold"/>
</dbReference>
<feature type="domain" description="UspA" evidence="2">
    <location>
        <begin position="159"/>
        <end position="302"/>
    </location>
</feature>
<dbReference type="Proteomes" id="UP000315995">
    <property type="component" value="Chromosome"/>
</dbReference>
<feature type="domain" description="UspA" evidence="2">
    <location>
        <begin position="7"/>
        <end position="149"/>
    </location>
</feature>
<organism evidence="3 4">
    <name type="scientific">Persicimonas caeni</name>
    <dbReference type="NCBI Taxonomy" id="2292766"/>
    <lineage>
        <taxon>Bacteria</taxon>
        <taxon>Deltaproteobacteria</taxon>
        <taxon>Bradymonadales</taxon>
        <taxon>Bradymonadaceae</taxon>
        <taxon>Persicimonas</taxon>
    </lineage>
</organism>
<proteinExistence type="inferred from homology"/>
<evidence type="ECO:0000259" key="2">
    <source>
        <dbReference type="Pfam" id="PF00582"/>
    </source>
</evidence>
<keyword evidence="4" id="KW-1185">Reference proteome</keyword>
<name>A0A4Y6PVP5_PERCE</name>
<sequence length="305" mass="32861">MENVKMSVLVATDLSSGSENALRAASLHARRSDSKLVVLHCLEAAAEGVALKDFVSHSEEILASAKRDALVELERTYQDAVAEELRPSEVDFGVELKFAGVGVLEALSAESFELVVLGPTGAGTLSGMLFGSTAEEVVRESTVPVLVVPPDAHTEAIGSIVAPVDLSECSRASLRHAVELAQLHDARLDIVHHYVAPYGGLLKLDSEPAPESLERLEAERREALEAFVAEVDLSGVDHRLKLWRSSVTNSSPAESIVEVARDDEADLIVMGTHGRRGFKRLFLGSTAFKVLRHAPCQVMVVRAQK</sequence>
<dbReference type="EMBL" id="CP041186">
    <property type="protein sequence ID" value="QDG52406.1"/>
    <property type="molecule type" value="Genomic_DNA"/>
</dbReference>
<dbReference type="InterPro" id="IPR006016">
    <property type="entry name" value="UspA"/>
</dbReference>
<dbReference type="Pfam" id="PF00582">
    <property type="entry name" value="Usp"/>
    <property type="match status" value="2"/>
</dbReference>
<evidence type="ECO:0000313" key="4">
    <source>
        <dbReference type="Proteomes" id="UP000315995"/>
    </source>
</evidence>
<dbReference type="PANTHER" id="PTHR46268:SF6">
    <property type="entry name" value="UNIVERSAL STRESS PROTEIN UP12"/>
    <property type="match status" value="1"/>
</dbReference>